<dbReference type="Gene3D" id="3.30.300.30">
    <property type="match status" value="1"/>
</dbReference>
<dbReference type="EC" id="6.2.1.30" evidence="3"/>
<sequence>MWQYRTTSAPADGNRGYRWGVRAARPGCMGVLGLVEPDAEGVRPSVRRGVQERRLRGLVGRLLAAGGVQAGRLRGVGVGDAADVSLDVLGRLPFVTKQDLWENYPDGFQVDDRIVCIHGSSGTGGRPTLISYTAHDVDVWASVMARALGGAGATSRSRIHNAYGYGLFTGGLGVHHGGMRLGATVIPLSGGMTERQVRLIADLRPDVLCCTPSYAVHLGEALRHNGVEPSFRVGVFGAEPWTDGMREQLRSLLGLTALDIYGLSEIIGPGVACESLDSQGMLNVAEDHFLVEAIDEQGNAVPDGTPGELVFTTLTKTGMPLLRYRSGDVATLAGPVEGSPRTLRRMSKVLGRRDDMLVVRGVNVFPTEIESVVLADPRVGPHYLIVEDRRARPELWVVVEGSSDGRLADDLTGALRERLGLTCKVVVAPDGTVPRTETGKARRLARWDEGQPPVAGLS</sequence>
<dbReference type="PANTHER" id="PTHR43439">
    <property type="entry name" value="PHENYLACETATE-COENZYME A LIGASE"/>
    <property type="match status" value="1"/>
</dbReference>
<dbReference type="SUPFAM" id="SSF56801">
    <property type="entry name" value="Acetyl-CoA synthetase-like"/>
    <property type="match status" value="1"/>
</dbReference>
<dbReference type="KEGG" id="sesp:BN6_10370"/>
<dbReference type="EMBL" id="HE804045">
    <property type="protein sequence ID" value="CCH28365.1"/>
    <property type="molecule type" value="Genomic_DNA"/>
</dbReference>
<dbReference type="Gene3D" id="3.40.50.12780">
    <property type="entry name" value="N-terminal domain of ligase-like"/>
    <property type="match status" value="1"/>
</dbReference>
<name>K0JP82_SACES</name>
<keyword evidence="3" id="KW-0436">Ligase</keyword>
<dbReference type="InterPro" id="IPR042099">
    <property type="entry name" value="ANL_N_sf"/>
</dbReference>
<dbReference type="GO" id="GO:0047475">
    <property type="term" value="F:phenylacetate-CoA ligase activity"/>
    <property type="evidence" value="ECO:0007669"/>
    <property type="project" value="UniProtKB-EC"/>
</dbReference>
<evidence type="ECO:0000259" key="1">
    <source>
        <dbReference type="Pfam" id="PF00501"/>
    </source>
</evidence>
<evidence type="ECO:0000259" key="2">
    <source>
        <dbReference type="Pfam" id="PF14535"/>
    </source>
</evidence>
<dbReference type="AlphaFoldDB" id="K0JP82"/>
<dbReference type="Pfam" id="PF00501">
    <property type="entry name" value="AMP-binding"/>
    <property type="match status" value="1"/>
</dbReference>
<dbReference type="HOGENOM" id="CLU_035301_1_1_11"/>
<keyword evidence="4" id="KW-1185">Reference proteome</keyword>
<feature type="domain" description="AMP-dependent synthetase/ligase" evidence="1">
    <location>
        <begin position="111"/>
        <end position="311"/>
    </location>
</feature>
<dbReference type="InterPro" id="IPR051414">
    <property type="entry name" value="Adenylate-forming_Reductase"/>
</dbReference>
<dbReference type="Pfam" id="PF14535">
    <property type="entry name" value="AMP-binding_C_2"/>
    <property type="match status" value="1"/>
</dbReference>
<dbReference type="InterPro" id="IPR028154">
    <property type="entry name" value="AMP-dep_Lig_C"/>
</dbReference>
<dbReference type="PANTHER" id="PTHR43439:SF1">
    <property type="entry name" value="PHENYLACETATE-COENZYME A LIGASE"/>
    <property type="match status" value="1"/>
</dbReference>
<accession>K0JP82</accession>
<organism evidence="3 4">
    <name type="scientific">Saccharothrix espanaensis (strain ATCC 51144 / DSM 44229 / JCM 9112 / NBRC 15066 / NRRL 15764)</name>
    <dbReference type="NCBI Taxonomy" id="1179773"/>
    <lineage>
        <taxon>Bacteria</taxon>
        <taxon>Bacillati</taxon>
        <taxon>Actinomycetota</taxon>
        <taxon>Actinomycetes</taxon>
        <taxon>Pseudonocardiales</taxon>
        <taxon>Pseudonocardiaceae</taxon>
        <taxon>Saccharothrix</taxon>
    </lineage>
</organism>
<gene>
    <name evidence="3" type="ordered locus">BN6_10370</name>
</gene>
<dbReference type="PATRIC" id="fig|1179773.3.peg.1039"/>
<protein>
    <submittedName>
        <fullName evidence="3">Phenylacetate-CoA ligase</fullName>
        <ecNumber evidence="3">6.2.1.30</ecNumber>
    </submittedName>
</protein>
<feature type="domain" description="AMP-dependent ligase C-terminal" evidence="2">
    <location>
        <begin position="361"/>
        <end position="444"/>
    </location>
</feature>
<reference evidence="3 4" key="1">
    <citation type="journal article" date="2012" name="BMC Genomics">
        <title>Complete genome sequence of Saccharothrix espanaensis DSM 44229T and comparison to the other completely sequenced Pseudonocardiaceae.</title>
        <authorList>
            <person name="Strobel T."/>
            <person name="Al-Dilaimi A."/>
            <person name="Blom J."/>
            <person name="Gessner A."/>
            <person name="Kalinowski J."/>
            <person name="Luzhetska M."/>
            <person name="Puhler A."/>
            <person name="Szczepanowski R."/>
            <person name="Bechthold A."/>
            <person name="Ruckert C."/>
        </authorList>
    </citation>
    <scope>NUCLEOTIDE SEQUENCE [LARGE SCALE GENOMIC DNA]</scope>
    <source>
        <strain evidence="4">ATCC 51144 / DSM 44229 / JCM 9112 / NBRC 15066 / NRRL 15764</strain>
    </source>
</reference>
<dbReference type="InterPro" id="IPR045851">
    <property type="entry name" value="AMP-bd_C_sf"/>
</dbReference>
<proteinExistence type="predicted"/>
<evidence type="ECO:0000313" key="3">
    <source>
        <dbReference type="EMBL" id="CCH28365.1"/>
    </source>
</evidence>
<evidence type="ECO:0000313" key="4">
    <source>
        <dbReference type="Proteomes" id="UP000006281"/>
    </source>
</evidence>
<dbReference type="STRING" id="1179773.BN6_10370"/>
<dbReference type="eggNOG" id="COG1541">
    <property type="taxonomic scope" value="Bacteria"/>
</dbReference>
<dbReference type="Proteomes" id="UP000006281">
    <property type="component" value="Chromosome"/>
</dbReference>
<dbReference type="InterPro" id="IPR000873">
    <property type="entry name" value="AMP-dep_synth/lig_dom"/>
</dbReference>